<gene>
    <name evidence="2" type="ORF">A3B49_03990</name>
</gene>
<comment type="caution">
    <text evidence="2">The sequence shown here is derived from an EMBL/GenBank/DDBJ whole genome shotgun (WGS) entry which is preliminary data.</text>
</comment>
<reference evidence="2 3" key="1">
    <citation type="journal article" date="2016" name="Nat. Commun.">
        <title>Thousands of microbial genomes shed light on interconnected biogeochemical processes in an aquifer system.</title>
        <authorList>
            <person name="Anantharaman K."/>
            <person name="Brown C.T."/>
            <person name="Hug L.A."/>
            <person name="Sharon I."/>
            <person name="Castelle C.J."/>
            <person name="Probst A.J."/>
            <person name="Thomas B.C."/>
            <person name="Singh A."/>
            <person name="Wilkins M.J."/>
            <person name="Karaoz U."/>
            <person name="Brodie E.L."/>
            <person name="Williams K.H."/>
            <person name="Hubbard S.S."/>
            <person name="Banfield J.F."/>
        </authorList>
    </citation>
    <scope>NUCLEOTIDE SEQUENCE [LARGE SCALE GENOMIC DNA]</scope>
</reference>
<organism evidence="2 3">
    <name type="scientific">Candidatus Daviesbacteria bacterium RIFCSPLOWO2_01_FULL_40_24</name>
    <dbReference type="NCBI Taxonomy" id="1797787"/>
    <lineage>
        <taxon>Bacteria</taxon>
        <taxon>Candidatus Daviesiibacteriota</taxon>
    </lineage>
</organism>
<keyword evidence="1" id="KW-0472">Membrane</keyword>
<sequence length="198" mass="21417">MVGTDQRLKLVIGGAVVLLVLITLATFFFISRAKQEIPAENNLDPLASLRTITNPNQTNSQISPTDTTNSKIYSGQGFALKYPQGWGLLTCSNSSHLEFDPNSSTDTTIACDRAVKPVTVLVTPNLNCKGELITLGSYQVLKTKSRDNNGDVDYQWCVSLGNGSALDITHRVSQGGLKATSKIDLSTQVEEIIRTLSN</sequence>
<evidence type="ECO:0000256" key="1">
    <source>
        <dbReference type="SAM" id="Phobius"/>
    </source>
</evidence>
<keyword evidence="1" id="KW-0812">Transmembrane</keyword>
<dbReference type="EMBL" id="MFDO01000011">
    <property type="protein sequence ID" value="OGE65698.1"/>
    <property type="molecule type" value="Genomic_DNA"/>
</dbReference>
<feature type="transmembrane region" description="Helical" evidence="1">
    <location>
        <begin position="12"/>
        <end position="30"/>
    </location>
</feature>
<protein>
    <submittedName>
        <fullName evidence="2">Uncharacterized protein</fullName>
    </submittedName>
</protein>
<dbReference type="Proteomes" id="UP000178017">
    <property type="component" value="Unassembled WGS sequence"/>
</dbReference>
<keyword evidence="1" id="KW-1133">Transmembrane helix</keyword>
<evidence type="ECO:0000313" key="2">
    <source>
        <dbReference type="EMBL" id="OGE65698.1"/>
    </source>
</evidence>
<evidence type="ECO:0000313" key="3">
    <source>
        <dbReference type="Proteomes" id="UP000178017"/>
    </source>
</evidence>
<dbReference type="AlphaFoldDB" id="A0A1F5MK24"/>
<name>A0A1F5MK24_9BACT</name>
<proteinExistence type="predicted"/>
<accession>A0A1F5MK24</accession>